<evidence type="ECO:0000256" key="1">
    <source>
        <dbReference type="ARBA" id="ARBA00022729"/>
    </source>
</evidence>
<dbReference type="Gene3D" id="2.50.20.10">
    <property type="entry name" value="Lipoprotein localisation LolA/LolB/LppX"/>
    <property type="match status" value="1"/>
</dbReference>
<dbReference type="Proteomes" id="UP000309389">
    <property type="component" value="Unassembled WGS sequence"/>
</dbReference>
<dbReference type="EMBL" id="SSHH01000004">
    <property type="protein sequence ID" value="TIX48932.1"/>
    <property type="molecule type" value="Genomic_DNA"/>
</dbReference>
<comment type="caution">
    <text evidence="3">The sequence shown here is derived from an EMBL/GenBank/DDBJ whole genome shotgun (WGS) entry which is preliminary data.</text>
</comment>
<gene>
    <name evidence="3" type="ORF">E5222_14430</name>
</gene>
<evidence type="ECO:0000256" key="2">
    <source>
        <dbReference type="SAM" id="SignalP"/>
    </source>
</evidence>
<keyword evidence="4" id="KW-1185">Reference proteome</keyword>
<proteinExistence type="predicted"/>
<sequence length="221" mass="23962">MNALYRITKKPLGAAFAGALAVAVPVALALPAAPVAAQTSNQLNRAASALRAITTMRASFTQSDRSGQTVGGTLTMRNPGRIRFEYGDDVNMLIVSNGRTLSIADYDVQQLERYPISDSPLGALLDPERDITRYGRVVATNSPNVVSIAVADPNKPEFPELTLVFTEKSSAPGGLELTAWVARDTQNQRTTVRLSNHRYGIDVPDSTFRYRDPRSSSRRPG</sequence>
<organism evidence="3 4">
    <name type="scientific">Alteraurantiacibacter aquimixticola</name>
    <dbReference type="NCBI Taxonomy" id="2489173"/>
    <lineage>
        <taxon>Bacteria</taxon>
        <taxon>Pseudomonadati</taxon>
        <taxon>Pseudomonadota</taxon>
        <taxon>Alphaproteobacteria</taxon>
        <taxon>Sphingomonadales</taxon>
        <taxon>Erythrobacteraceae</taxon>
        <taxon>Alteraurantiacibacter</taxon>
    </lineage>
</organism>
<evidence type="ECO:0000313" key="3">
    <source>
        <dbReference type="EMBL" id="TIX48932.1"/>
    </source>
</evidence>
<dbReference type="InterPro" id="IPR004564">
    <property type="entry name" value="OM_lipoprot_carrier_LolA-like"/>
</dbReference>
<dbReference type="CDD" id="cd16325">
    <property type="entry name" value="LolA"/>
    <property type="match status" value="1"/>
</dbReference>
<reference evidence="3 4" key="1">
    <citation type="submission" date="2019-04" db="EMBL/GenBank/DDBJ databases">
        <title>Altererythrobacter aquimixticola sp. nov., isolated from sediment of junction between the ocean and a freshwater spring.</title>
        <authorList>
            <person name="Yoon J.-H."/>
        </authorList>
    </citation>
    <scope>NUCLEOTIDE SEQUENCE [LARGE SCALE GENOMIC DNA]</scope>
    <source>
        <strain evidence="3 4">SSKS-13</strain>
    </source>
</reference>
<evidence type="ECO:0000313" key="4">
    <source>
        <dbReference type="Proteomes" id="UP000309389"/>
    </source>
</evidence>
<protein>
    <submittedName>
        <fullName evidence="3">Outer membrane lipoprotein carrier protein LolA</fullName>
    </submittedName>
</protein>
<keyword evidence="1 2" id="KW-0732">Signal</keyword>
<feature type="chain" id="PRO_5020801847" evidence="2">
    <location>
        <begin position="30"/>
        <end position="221"/>
    </location>
</feature>
<dbReference type="RefSeq" id="WP_136694506.1">
    <property type="nucleotide sequence ID" value="NZ_SSHH01000004.1"/>
</dbReference>
<dbReference type="PANTHER" id="PTHR35869:SF1">
    <property type="entry name" value="OUTER-MEMBRANE LIPOPROTEIN CARRIER PROTEIN"/>
    <property type="match status" value="1"/>
</dbReference>
<keyword evidence="3" id="KW-0449">Lipoprotein</keyword>
<dbReference type="Pfam" id="PF03548">
    <property type="entry name" value="LolA"/>
    <property type="match status" value="1"/>
</dbReference>
<dbReference type="SUPFAM" id="SSF89392">
    <property type="entry name" value="Prokaryotic lipoproteins and lipoprotein localization factors"/>
    <property type="match status" value="1"/>
</dbReference>
<dbReference type="AlphaFoldDB" id="A0A4T3F0Q4"/>
<dbReference type="InterPro" id="IPR029046">
    <property type="entry name" value="LolA/LolB/LppX"/>
</dbReference>
<name>A0A4T3F0Q4_9SPHN</name>
<accession>A0A4T3F0Q4</accession>
<dbReference type="PANTHER" id="PTHR35869">
    <property type="entry name" value="OUTER-MEMBRANE LIPOPROTEIN CARRIER PROTEIN"/>
    <property type="match status" value="1"/>
</dbReference>
<feature type="signal peptide" evidence="2">
    <location>
        <begin position="1"/>
        <end position="29"/>
    </location>
</feature>
<dbReference type="OrthoDB" id="9800501at2"/>